<dbReference type="InterPro" id="IPR034660">
    <property type="entry name" value="DinB/YfiT-like"/>
</dbReference>
<organism evidence="2 3">
    <name type="scientific">Streptomyces doudnae</name>
    <dbReference type="NCBI Taxonomy" id="3075536"/>
    <lineage>
        <taxon>Bacteria</taxon>
        <taxon>Bacillati</taxon>
        <taxon>Actinomycetota</taxon>
        <taxon>Actinomycetes</taxon>
        <taxon>Kitasatosporales</taxon>
        <taxon>Streptomycetaceae</taxon>
        <taxon>Streptomyces</taxon>
    </lineage>
</organism>
<dbReference type="Gene3D" id="1.20.120.450">
    <property type="entry name" value="dinb family like domain"/>
    <property type="match status" value="1"/>
</dbReference>
<protein>
    <submittedName>
        <fullName evidence="2">TIGR03086 family metal-binding protein</fullName>
    </submittedName>
</protein>
<dbReference type="NCBIfam" id="TIGR03083">
    <property type="entry name" value="maleylpyruvate isomerase family mycothiol-dependent enzyme"/>
    <property type="match status" value="1"/>
</dbReference>
<evidence type="ECO:0000313" key="3">
    <source>
        <dbReference type="Proteomes" id="UP001183535"/>
    </source>
</evidence>
<dbReference type="EMBL" id="JAVRES010000002">
    <property type="protein sequence ID" value="MDT0434826.1"/>
    <property type="molecule type" value="Genomic_DNA"/>
</dbReference>
<accession>A0ABD5EJQ8</accession>
<feature type="domain" description="Mycothiol-dependent maleylpyruvate isomerase metal-binding" evidence="1">
    <location>
        <begin position="11"/>
        <end position="130"/>
    </location>
</feature>
<dbReference type="NCBIfam" id="TIGR03086">
    <property type="entry name" value="TIGR03086 family metal-binding protein"/>
    <property type="match status" value="1"/>
</dbReference>
<dbReference type="InterPro" id="IPR024344">
    <property type="entry name" value="MDMPI_metal-binding"/>
</dbReference>
<dbReference type="AlphaFoldDB" id="A0ABD5EJQ8"/>
<evidence type="ECO:0000313" key="2">
    <source>
        <dbReference type="EMBL" id="MDT0434826.1"/>
    </source>
</evidence>
<keyword evidence="3" id="KW-1185">Reference proteome</keyword>
<comment type="caution">
    <text evidence="2">The sequence shown here is derived from an EMBL/GenBank/DDBJ whole genome shotgun (WGS) entry which is preliminary data.</text>
</comment>
<name>A0ABD5EJQ8_9ACTN</name>
<evidence type="ECO:0000259" key="1">
    <source>
        <dbReference type="Pfam" id="PF11716"/>
    </source>
</evidence>
<sequence length="196" mass="20613">MDAIDPRPLYARATEQTAAVIKAVTPEALAGPTACAEFDVRTLLAHIVGGTLRIAVVGENGDGGGVRALAEGVPDDGWPAAFDEVRVRVLRAWESDERMAAPVRAPWGEVPGREALPGYLMELVAHTWDLSDALGHPVELDPVVGEFALAAAHAMLPAPDREGADLPFASARPAPEGADAYGRLAAWLGREPVSRA</sequence>
<dbReference type="RefSeq" id="WP_093825313.1">
    <property type="nucleotide sequence ID" value="NZ_JAVRES010000002.1"/>
</dbReference>
<dbReference type="InterPro" id="IPR017520">
    <property type="entry name" value="CHP03086"/>
</dbReference>
<dbReference type="SUPFAM" id="SSF109854">
    <property type="entry name" value="DinB/YfiT-like putative metalloenzymes"/>
    <property type="match status" value="1"/>
</dbReference>
<dbReference type="Proteomes" id="UP001183535">
    <property type="component" value="Unassembled WGS sequence"/>
</dbReference>
<reference evidence="3" key="1">
    <citation type="submission" date="2023-07" db="EMBL/GenBank/DDBJ databases">
        <title>30 novel species of actinomycetes from the DSMZ collection.</title>
        <authorList>
            <person name="Nouioui I."/>
        </authorList>
    </citation>
    <scope>NUCLEOTIDE SEQUENCE [LARGE SCALE GENOMIC DNA]</scope>
    <source>
        <strain evidence="3">DSM 41981</strain>
    </source>
</reference>
<dbReference type="Pfam" id="PF11716">
    <property type="entry name" value="MDMPI_N"/>
    <property type="match status" value="1"/>
</dbReference>
<dbReference type="InterPro" id="IPR017517">
    <property type="entry name" value="Maleyloyr_isom"/>
</dbReference>
<gene>
    <name evidence="2" type="ORF">RM877_09045</name>
</gene>
<proteinExistence type="predicted"/>